<dbReference type="Gene3D" id="3.40.50.300">
    <property type="entry name" value="P-loop containing nucleotide triphosphate hydrolases"/>
    <property type="match status" value="1"/>
</dbReference>
<dbReference type="PANTHER" id="PTHR43335">
    <property type="entry name" value="ABC TRANSPORTER, ATP-BINDING PROTEIN"/>
    <property type="match status" value="1"/>
</dbReference>
<keyword evidence="8" id="KW-1185">Reference proteome</keyword>
<evidence type="ECO:0000313" key="7">
    <source>
        <dbReference type="EMBL" id="GGW34355.1"/>
    </source>
</evidence>
<evidence type="ECO:0000259" key="6">
    <source>
        <dbReference type="PROSITE" id="PS50893"/>
    </source>
</evidence>
<organism evidence="7 8">
    <name type="scientific">Streptomyces lucensis JCM 4490</name>
    <dbReference type="NCBI Taxonomy" id="1306176"/>
    <lineage>
        <taxon>Bacteria</taxon>
        <taxon>Bacillati</taxon>
        <taxon>Actinomycetota</taxon>
        <taxon>Actinomycetes</taxon>
        <taxon>Kitasatosporales</taxon>
        <taxon>Streptomycetaceae</taxon>
        <taxon>Streptomyces</taxon>
    </lineage>
</organism>
<feature type="compositionally biased region" description="Low complexity" evidence="5">
    <location>
        <begin position="342"/>
        <end position="369"/>
    </location>
</feature>
<feature type="compositionally biased region" description="Low complexity" evidence="5">
    <location>
        <begin position="480"/>
        <end position="503"/>
    </location>
</feature>
<proteinExistence type="inferred from homology"/>
<dbReference type="InterPro" id="IPR003593">
    <property type="entry name" value="AAA+_ATPase"/>
</dbReference>
<feature type="domain" description="ABC transporter" evidence="6">
    <location>
        <begin position="2"/>
        <end position="227"/>
    </location>
</feature>
<accession>A0A918IYH4</accession>
<keyword evidence="2" id="KW-0813">Transport</keyword>
<name>A0A918IYH4_9ACTN</name>
<comment type="caution">
    <text evidence="7">The sequence shown here is derived from an EMBL/GenBank/DDBJ whole genome shotgun (WGS) entry which is preliminary data.</text>
</comment>
<dbReference type="RefSeq" id="WP_190013275.1">
    <property type="nucleotide sequence ID" value="NZ_BMUE01000001.1"/>
</dbReference>
<feature type="compositionally biased region" description="Pro residues" evidence="5">
    <location>
        <begin position="410"/>
        <end position="419"/>
    </location>
</feature>
<comment type="similarity">
    <text evidence="1">Belongs to the ABC transporter superfamily.</text>
</comment>
<sequence>MIEAVGLTKRYGDKTAVYNLSFRVRPGTVTGFLGPNGSGKSTTMRMILGLDNPTSGSVTIGGYPYRKLPNAPRQVGALLDAKAVHGGRSARNHLLSLAQLSGIPARRVDEVLGVVGLQDVAKKRSKGFSLGMGQRLGIAAALLGDPQVLLFDEPVNGLDPEGILWVRNLMRSLAAEGRTVFVSSHLMSEMALTADHLIVIGRGQLLADMSVRDFISANSADFARVRTPDTEPQLREKLTSALTGAGGHVLPEQDGALRITGLPLPRISDLAHEAGVRLWELSPHQASLEEAYMRMTQAVVDYRSTVDQKAGLQQQLPPGAQPPVPVPGQGQPGWYAPPPPQQGGQPFAMPGAPANPYGTAPAHAYAAPGAPAPNPYAQPPAQPAQAPQAVQAAGAPQPAQAPQAGQAPQQPTPAQPAPAAPRDEAPAAAPGAPATPPAADAAPRQTPATPPAPATATPDTPAAPPVPAAAPAPAAPPAAGPETPATAPASVAAPAASSPADPTQTEDAR</sequence>
<dbReference type="CDD" id="cd03268">
    <property type="entry name" value="ABC_BcrA_bacitracin_resist"/>
    <property type="match status" value="1"/>
</dbReference>
<feature type="compositionally biased region" description="Low complexity" evidence="5">
    <location>
        <begin position="383"/>
        <end position="409"/>
    </location>
</feature>
<feature type="compositionally biased region" description="Pro residues" evidence="5">
    <location>
        <begin position="461"/>
        <end position="479"/>
    </location>
</feature>
<gene>
    <name evidence="7" type="ORF">GCM10010503_08080</name>
</gene>
<dbReference type="Pfam" id="PF00005">
    <property type="entry name" value="ABC_tran"/>
    <property type="match status" value="1"/>
</dbReference>
<feature type="region of interest" description="Disordered" evidence="5">
    <location>
        <begin position="309"/>
        <end position="509"/>
    </location>
</feature>
<dbReference type="SMART" id="SM00382">
    <property type="entry name" value="AAA"/>
    <property type="match status" value="1"/>
</dbReference>
<dbReference type="GO" id="GO:0005524">
    <property type="term" value="F:ATP binding"/>
    <property type="evidence" value="ECO:0007669"/>
    <property type="project" value="UniProtKB-KW"/>
</dbReference>
<dbReference type="Proteomes" id="UP000620224">
    <property type="component" value="Unassembled WGS sequence"/>
</dbReference>
<evidence type="ECO:0000256" key="3">
    <source>
        <dbReference type="ARBA" id="ARBA00022741"/>
    </source>
</evidence>
<evidence type="ECO:0000256" key="4">
    <source>
        <dbReference type="ARBA" id="ARBA00022840"/>
    </source>
</evidence>
<evidence type="ECO:0000256" key="2">
    <source>
        <dbReference type="ARBA" id="ARBA00022448"/>
    </source>
</evidence>
<evidence type="ECO:0000256" key="1">
    <source>
        <dbReference type="ARBA" id="ARBA00005417"/>
    </source>
</evidence>
<dbReference type="SUPFAM" id="SSF52540">
    <property type="entry name" value="P-loop containing nucleoside triphosphate hydrolases"/>
    <property type="match status" value="1"/>
</dbReference>
<feature type="compositionally biased region" description="Low complexity" evidence="5">
    <location>
        <begin position="426"/>
        <end position="447"/>
    </location>
</feature>
<keyword evidence="4" id="KW-0067">ATP-binding</keyword>
<dbReference type="GO" id="GO:0016887">
    <property type="term" value="F:ATP hydrolysis activity"/>
    <property type="evidence" value="ECO:0007669"/>
    <property type="project" value="InterPro"/>
</dbReference>
<dbReference type="AlphaFoldDB" id="A0A918IYH4"/>
<protein>
    <recommendedName>
        <fullName evidence="6">ABC transporter domain-containing protein</fullName>
    </recommendedName>
</protein>
<evidence type="ECO:0000313" key="8">
    <source>
        <dbReference type="Proteomes" id="UP000620224"/>
    </source>
</evidence>
<dbReference type="EMBL" id="BMUE01000001">
    <property type="protein sequence ID" value="GGW34355.1"/>
    <property type="molecule type" value="Genomic_DNA"/>
</dbReference>
<evidence type="ECO:0000256" key="5">
    <source>
        <dbReference type="SAM" id="MobiDB-lite"/>
    </source>
</evidence>
<keyword evidence="3" id="KW-0547">Nucleotide-binding</keyword>
<reference evidence="7" key="1">
    <citation type="journal article" date="2014" name="Int. J. Syst. Evol. Microbiol.">
        <title>Complete genome sequence of Corynebacterium casei LMG S-19264T (=DSM 44701T), isolated from a smear-ripened cheese.</title>
        <authorList>
            <consortium name="US DOE Joint Genome Institute (JGI-PGF)"/>
            <person name="Walter F."/>
            <person name="Albersmeier A."/>
            <person name="Kalinowski J."/>
            <person name="Ruckert C."/>
        </authorList>
    </citation>
    <scope>NUCLEOTIDE SEQUENCE</scope>
    <source>
        <strain evidence="7">JCM 4490</strain>
    </source>
</reference>
<dbReference type="PROSITE" id="PS50893">
    <property type="entry name" value="ABC_TRANSPORTER_2"/>
    <property type="match status" value="1"/>
</dbReference>
<dbReference type="PANTHER" id="PTHR43335:SF4">
    <property type="entry name" value="ABC TRANSPORTER, ATP-BINDING PROTEIN"/>
    <property type="match status" value="1"/>
</dbReference>
<dbReference type="InterPro" id="IPR003439">
    <property type="entry name" value="ABC_transporter-like_ATP-bd"/>
</dbReference>
<reference evidence="7" key="2">
    <citation type="submission" date="2020-09" db="EMBL/GenBank/DDBJ databases">
        <authorList>
            <person name="Sun Q."/>
            <person name="Ohkuma M."/>
        </authorList>
    </citation>
    <scope>NUCLEOTIDE SEQUENCE</scope>
    <source>
        <strain evidence="7">JCM 4490</strain>
    </source>
</reference>
<dbReference type="InterPro" id="IPR027417">
    <property type="entry name" value="P-loop_NTPase"/>
</dbReference>
<feature type="compositionally biased region" description="Pro residues" evidence="5">
    <location>
        <begin position="370"/>
        <end position="382"/>
    </location>
</feature>